<feature type="region of interest" description="Disordered" evidence="1">
    <location>
        <begin position="271"/>
        <end position="315"/>
    </location>
</feature>
<evidence type="ECO:0000313" key="2">
    <source>
        <dbReference type="Proteomes" id="UP000079169"/>
    </source>
</evidence>
<accession>A0A3Q0IK52</accession>
<feature type="compositionally biased region" description="Basic and acidic residues" evidence="1">
    <location>
        <begin position="163"/>
        <end position="172"/>
    </location>
</feature>
<reference evidence="3" key="1">
    <citation type="submission" date="2025-08" db="UniProtKB">
        <authorList>
            <consortium name="RefSeq"/>
        </authorList>
    </citation>
    <scope>IDENTIFICATION</scope>
</reference>
<proteinExistence type="predicted"/>
<protein>
    <submittedName>
        <fullName evidence="3">Myotubularin-related protein DDB_G0290005-like</fullName>
    </submittedName>
</protein>
<sequence length="422" mass="49253">MDASVQNGEIYNQLSKNDAQAEENLKSMFSQKKTSYSFHGLIPHDPKSEIFSSQQKSKVVDFPDVKNHQNVTSLSGQTNCKELSNLIKKAENFRFDQEFKILTLRTENADCINRKVKVQKINTVDTKSVIKPTVKQTKLKTKLREEKIRHHNHHHHHYHHHHEKIEENENDPTLRRSERIRVKKQRKRMKRCLLSNVKKTKQSIKQRISVSLVDQHLHLKIESEVKINCEDSGENSGNDHDLITYKSCYIEEETINNQKIKKLKYISNDDNKSESIQTKEIESIPCETKQEESGNTKQSSNEDIDEVNSKTGKNETVIVDDKNQNCKTNEKKPTSLKSKYPTLEALIASTSNEVKPIIRKRKRIKFDKSKYEKIKKINKEKENSIEQNKILLLNLNKNINSKVMQNLLLIRDQNNKTHLLKE</sequence>
<feature type="region of interest" description="Disordered" evidence="1">
    <location>
        <begin position="151"/>
        <end position="172"/>
    </location>
</feature>
<name>A0A3Q0IK52_DIACI</name>
<feature type="compositionally biased region" description="Basic residues" evidence="1">
    <location>
        <begin position="151"/>
        <end position="162"/>
    </location>
</feature>
<keyword evidence="2" id="KW-1185">Reference proteome</keyword>
<organism evidence="2 3">
    <name type="scientific">Diaphorina citri</name>
    <name type="common">Asian citrus psyllid</name>
    <dbReference type="NCBI Taxonomy" id="121845"/>
    <lineage>
        <taxon>Eukaryota</taxon>
        <taxon>Metazoa</taxon>
        <taxon>Ecdysozoa</taxon>
        <taxon>Arthropoda</taxon>
        <taxon>Hexapoda</taxon>
        <taxon>Insecta</taxon>
        <taxon>Pterygota</taxon>
        <taxon>Neoptera</taxon>
        <taxon>Paraneoptera</taxon>
        <taxon>Hemiptera</taxon>
        <taxon>Sternorrhyncha</taxon>
        <taxon>Psylloidea</taxon>
        <taxon>Psyllidae</taxon>
        <taxon>Diaphorininae</taxon>
        <taxon>Diaphorina</taxon>
    </lineage>
</organism>
<dbReference type="KEGG" id="dci:113465901"/>
<dbReference type="RefSeq" id="XP_026676646.1">
    <property type="nucleotide sequence ID" value="XM_026820845.1"/>
</dbReference>
<gene>
    <name evidence="3" type="primary">LOC113465901</name>
</gene>
<dbReference type="PaxDb" id="121845-A0A3Q0IK52"/>
<evidence type="ECO:0000313" key="3">
    <source>
        <dbReference type="RefSeq" id="XP_026676646.1"/>
    </source>
</evidence>
<dbReference type="Proteomes" id="UP000079169">
    <property type="component" value="Unplaced"/>
</dbReference>
<dbReference type="AlphaFoldDB" id="A0A3Q0IK52"/>
<feature type="compositionally biased region" description="Basic and acidic residues" evidence="1">
    <location>
        <begin position="271"/>
        <end position="294"/>
    </location>
</feature>
<evidence type="ECO:0000256" key="1">
    <source>
        <dbReference type="SAM" id="MobiDB-lite"/>
    </source>
</evidence>
<dbReference type="GeneID" id="113465901"/>